<name>A0ABU7F0F5_9TELE</name>
<comment type="caution">
    <text evidence="1">The sequence shown here is derived from an EMBL/GenBank/DDBJ whole genome shotgun (WGS) entry which is preliminary data.</text>
</comment>
<evidence type="ECO:0000313" key="2">
    <source>
        <dbReference type="Proteomes" id="UP001352852"/>
    </source>
</evidence>
<dbReference type="EMBL" id="JAHUTJ010073806">
    <property type="protein sequence ID" value="MED6292501.1"/>
    <property type="molecule type" value="Genomic_DNA"/>
</dbReference>
<proteinExistence type="predicted"/>
<organism evidence="1 2">
    <name type="scientific">Characodon lateralis</name>
    <dbReference type="NCBI Taxonomy" id="208331"/>
    <lineage>
        <taxon>Eukaryota</taxon>
        <taxon>Metazoa</taxon>
        <taxon>Chordata</taxon>
        <taxon>Craniata</taxon>
        <taxon>Vertebrata</taxon>
        <taxon>Euteleostomi</taxon>
        <taxon>Actinopterygii</taxon>
        <taxon>Neopterygii</taxon>
        <taxon>Teleostei</taxon>
        <taxon>Neoteleostei</taxon>
        <taxon>Acanthomorphata</taxon>
        <taxon>Ovalentaria</taxon>
        <taxon>Atherinomorphae</taxon>
        <taxon>Cyprinodontiformes</taxon>
        <taxon>Goodeidae</taxon>
        <taxon>Characodon</taxon>
    </lineage>
</organism>
<gene>
    <name evidence="1" type="ORF">CHARACLAT_000888</name>
</gene>
<accession>A0ABU7F0F5</accession>
<protein>
    <submittedName>
        <fullName evidence="1">Uncharacterized protein</fullName>
    </submittedName>
</protein>
<evidence type="ECO:0000313" key="1">
    <source>
        <dbReference type="EMBL" id="MED6292501.1"/>
    </source>
</evidence>
<reference evidence="1 2" key="1">
    <citation type="submission" date="2021-06" db="EMBL/GenBank/DDBJ databases">
        <authorList>
            <person name="Palmer J.M."/>
        </authorList>
    </citation>
    <scope>NUCLEOTIDE SEQUENCE [LARGE SCALE GENOMIC DNA]</scope>
    <source>
        <strain evidence="1 2">CL_MEX2019</strain>
        <tissue evidence="1">Muscle</tissue>
    </source>
</reference>
<sequence length="126" mass="14159">MEQNIHEPVFLILNIVFLNTQYSSSSFCFSYFAFLLNVQQSRADCLSGPVHPIVEPPHPKKQNSESNSNWIELFLSSDGQICITAKKKNVRVGVSGRDVPERLLGMPVHPWSMKKASQAMALTLLQ</sequence>
<keyword evidence="2" id="KW-1185">Reference proteome</keyword>
<dbReference type="Proteomes" id="UP001352852">
    <property type="component" value="Unassembled WGS sequence"/>
</dbReference>